<accession>A0AAJ6AN84</accession>
<sequence length="305" mass="32548">MAEPTEQAIRLKPVRGRKLRDGMWVVVADGSEPLVVSEPVAHALRAQDDHASIIAPLAATLSDAGFMCDFSEEVRQPPAAPVSGRWKVARATLWVAGAALCPSATVLLLQGGIPTGADVISAGSHPLLVIAVALALAITTAVSHELAHIGFGRRFARPGGTVRIRVLQAAATTNLTHVWAWPLSPRLSAVVAGVVVDFAFLTTALAWRALTGSWIATVAVAVMVVRLVWQFRFHRNCDGRHMAKMLLDAPTIDTDTRKLLTAQLWTSAPITPWLWLALVAVGALAELALLAIWLVPAILRLLGVL</sequence>
<feature type="transmembrane region" description="Helical" evidence="1">
    <location>
        <begin position="214"/>
        <end position="232"/>
    </location>
</feature>
<gene>
    <name evidence="2" type="ORF">QDX21_03660</name>
</gene>
<feature type="transmembrane region" description="Helical" evidence="1">
    <location>
        <begin position="273"/>
        <end position="299"/>
    </location>
</feature>
<reference evidence="2 3" key="1">
    <citation type="submission" date="2023-03" db="EMBL/GenBank/DDBJ databases">
        <title>Complete genome sequences of several Auritidibacter ignavus strains isolated from ear infections.</title>
        <authorList>
            <person name="Baehr T."/>
            <person name="Baumhoegger A.M."/>
        </authorList>
    </citation>
    <scope>NUCLEOTIDE SEQUENCE [LARGE SCALE GENOMIC DNA]</scope>
    <source>
        <strain evidence="2 3">BABAE-6</strain>
    </source>
</reference>
<keyword evidence="3" id="KW-1185">Reference proteome</keyword>
<feature type="transmembrane region" description="Helical" evidence="1">
    <location>
        <begin position="125"/>
        <end position="143"/>
    </location>
</feature>
<keyword evidence="1" id="KW-1133">Transmembrane helix</keyword>
<feature type="transmembrane region" description="Helical" evidence="1">
    <location>
        <begin position="93"/>
        <end position="113"/>
    </location>
</feature>
<protein>
    <submittedName>
        <fullName evidence="2">Uncharacterized protein</fullName>
    </submittedName>
</protein>
<keyword evidence="1" id="KW-0812">Transmembrane</keyword>
<dbReference type="RefSeq" id="WP_279675179.1">
    <property type="nucleotide sequence ID" value="NZ_CP122566.1"/>
</dbReference>
<keyword evidence="1" id="KW-0472">Membrane</keyword>
<evidence type="ECO:0000313" key="3">
    <source>
        <dbReference type="Proteomes" id="UP001224674"/>
    </source>
</evidence>
<name>A0AAJ6AN84_9MICC</name>
<proteinExistence type="predicted"/>
<feature type="transmembrane region" description="Helical" evidence="1">
    <location>
        <begin position="187"/>
        <end position="207"/>
    </location>
</feature>
<dbReference type="EMBL" id="CP122566">
    <property type="protein sequence ID" value="WGH93908.1"/>
    <property type="molecule type" value="Genomic_DNA"/>
</dbReference>
<dbReference type="Proteomes" id="UP001224674">
    <property type="component" value="Chromosome"/>
</dbReference>
<evidence type="ECO:0000256" key="1">
    <source>
        <dbReference type="SAM" id="Phobius"/>
    </source>
</evidence>
<evidence type="ECO:0000313" key="2">
    <source>
        <dbReference type="EMBL" id="WGH93908.1"/>
    </source>
</evidence>
<dbReference type="AlphaFoldDB" id="A0AAJ6AN84"/>
<organism evidence="2 3">
    <name type="scientific">Auritidibacter ignavus</name>
    <dbReference type="NCBI Taxonomy" id="678932"/>
    <lineage>
        <taxon>Bacteria</taxon>
        <taxon>Bacillati</taxon>
        <taxon>Actinomycetota</taxon>
        <taxon>Actinomycetes</taxon>
        <taxon>Micrococcales</taxon>
        <taxon>Micrococcaceae</taxon>
        <taxon>Auritidibacter</taxon>
    </lineage>
</organism>